<protein>
    <recommendedName>
        <fullName evidence="3">HTH psq-type domain-containing protein</fullName>
    </recommendedName>
</protein>
<feature type="compositionally biased region" description="Low complexity" evidence="2">
    <location>
        <begin position="254"/>
        <end position="266"/>
    </location>
</feature>
<dbReference type="Gene3D" id="1.10.10.60">
    <property type="entry name" value="Homeodomain-like"/>
    <property type="match status" value="1"/>
</dbReference>
<dbReference type="Pfam" id="PF05225">
    <property type="entry name" value="HTH_psq"/>
    <property type="match status" value="1"/>
</dbReference>
<evidence type="ECO:0000256" key="2">
    <source>
        <dbReference type="SAM" id="MobiDB-lite"/>
    </source>
</evidence>
<dbReference type="SUPFAM" id="SSF46689">
    <property type="entry name" value="Homeodomain-like"/>
    <property type="match status" value="1"/>
</dbReference>
<dbReference type="InterPro" id="IPR007889">
    <property type="entry name" value="HTH_Psq"/>
</dbReference>
<name>A0ABQ9HZB4_9NEOP</name>
<reference evidence="4 5" key="1">
    <citation type="submission" date="2023-02" db="EMBL/GenBank/DDBJ databases">
        <title>LHISI_Scaffold_Assembly.</title>
        <authorList>
            <person name="Stuart O.P."/>
            <person name="Cleave R."/>
            <person name="Magrath M.J.L."/>
            <person name="Mikheyev A.S."/>
        </authorList>
    </citation>
    <scope>NUCLEOTIDE SEQUENCE [LARGE SCALE GENOMIC DNA]</scope>
    <source>
        <strain evidence="4">Daus_M_001</strain>
        <tissue evidence="4">Leg muscle</tissue>
    </source>
</reference>
<comment type="caution">
    <text evidence="4">The sequence shown here is derived from an EMBL/GenBank/DDBJ whole genome shotgun (WGS) entry which is preliminary data.</text>
</comment>
<evidence type="ECO:0000256" key="1">
    <source>
        <dbReference type="ARBA" id="ARBA00004123"/>
    </source>
</evidence>
<sequence>MASTLSKPARKKWESASMLKAVEAVRNKIMVFLKASKTFGVPRSTLENNVNHKTIRDADVLCSKKLCVKCVLPDELESKLAEYCMVMEERFYGLRTNDIPRLVFQLAARNNVKHPFSEDKGAADKKGLNNFLRGHPSLSLRKAQAISADRAKGFCKEKVDEFYAVRDKSPQLNYPFRVVTAYQVAELMGKAYLRAATIENAVNGFQKCGICPFNPGVFRDSDFSFHVSSKLATESRSNENQGPGISQLIHEESTSLSTSVVHVSPTQTNPST</sequence>
<evidence type="ECO:0000259" key="3">
    <source>
        <dbReference type="Pfam" id="PF05225"/>
    </source>
</evidence>
<gene>
    <name evidence="4" type="ORF">PR048_009200</name>
</gene>
<organism evidence="4 5">
    <name type="scientific">Dryococelus australis</name>
    <dbReference type="NCBI Taxonomy" id="614101"/>
    <lineage>
        <taxon>Eukaryota</taxon>
        <taxon>Metazoa</taxon>
        <taxon>Ecdysozoa</taxon>
        <taxon>Arthropoda</taxon>
        <taxon>Hexapoda</taxon>
        <taxon>Insecta</taxon>
        <taxon>Pterygota</taxon>
        <taxon>Neoptera</taxon>
        <taxon>Polyneoptera</taxon>
        <taxon>Phasmatodea</taxon>
        <taxon>Verophasmatodea</taxon>
        <taxon>Anareolatae</taxon>
        <taxon>Phasmatidae</taxon>
        <taxon>Eurycanthinae</taxon>
        <taxon>Dryococelus</taxon>
    </lineage>
</organism>
<comment type="subcellular location">
    <subcellularLocation>
        <location evidence="1">Nucleus</location>
    </subcellularLocation>
</comment>
<dbReference type="Proteomes" id="UP001159363">
    <property type="component" value="Chromosome 3"/>
</dbReference>
<evidence type="ECO:0000313" key="5">
    <source>
        <dbReference type="Proteomes" id="UP001159363"/>
    </source>
</evidence>
<feature type="domain" description="HTH psq-type" evidence="3">
    <location>
        <begin position="17"/>
        <end position="51"/>
    </location>
</feature>
<dbReference type="InterPro" id="IPR009057">
    <property type="entry name" value="Homeodomain-like_sf"/>
</dbReference>
<accession>A0ABQ9HZB4</accession>
<feature type="region of interest" description="Disordered" evidence="2">
    <location>
        <begin position="252"/>
        <end position="272"/>
    </location>
</feature>
<evidence type="ECO:0000313" key="4">
    <source>
        <dbReference type="EMBL" id="KAJ8889699.1"/>
    </source>
</evidence>
<proteinExistence type="predicted"/>
<keyword evidence="5" id="KW-1185">Reference proteome</keyword>
<dbReference type="EMBL" id="JARBHB010000003">
    <property type="protein sequence ID" value="KAJ8889699.1"/>
    <property type="molecule type" value="Genomic_DNA"/>
</dbReference>